<feature type="compositionally biased region" description="Low complexity" evidence="1">
    <location>
        <begin position="222"/>
        <end position="236"/>
    </location>
</feature>
<organism evidence="2 3">
    <name type="scientific">Pseudocercospora eumusae</name>
    <dbReference type="NCBI Taxonomy" id="321146"/>
    <lineage>
        <taxon>Eukaryota</taxon>
        <taxon>Fungi</taxon>
        <taxon>Dikarya</taxon>
        <taxon>Ascomycota</taxon>
        <taxon>Pezizomycotina</taxon>
        <taxon>Dothideomycetes</taxon>
        <taxon>Dothideomycetidae</taxon>
        <taxon>Mycosphaerellales</taxon>
        <taxon>Mycosphaerellaceae</taxon>
        <taxon>Pseudocercospora</taxon>
    </lineage>
</organism>
<feature type="compositionally biased region" description="Pro residues" evidence="1">
    <location>
        <begin position="198"/>
        <end position="208"/>
    </location>
</feature>
<evidence type="ECO:0000313" key="2">
    <source>
        <dbReference type="EMBL" id="KXS99770.1"/>
    </source>
</evidence>
<dbReference type="Proteomes" id="UP000070133">
    <property type="component" value="Unassembled WGS sequence"/>
</dbReference>
<evidence type="ECO:0000313" key="3">
    <source>
        <dbReference type="Proteomes" id="UP000070133"/>
    </source>
</evidence>
<feature type="region of interest" description="Disordered" evidence="1">
    <location>
        <begin position="165"/>
        <end position="213"/>
    </location>
</feature>
<sequence>MAPAHQHQPLVLPFSASAKTILFRSAVQDAFSSKNLPSPHTLLTLISRIAPHLDSIRAFEAHVEACINWIISAVNPKATGHLVREDWIQKLGQKNIYRIRISKALLQLAHTPNFSYSDVAYSNQAASLHAQLGHCFVDVHHHSAITRADLLGQTMGILAGRMPSTFSHLTTPPPHHYPSRRRLPPCHSSTTANDNPSLSPPTSNPAPPTQTLVMPFQHPYASSTSSPSSTSLARTSDLGFQQWRTSSNSDNGLSFSTFEARTSDLGFQQSRTPTNSDAALSLSTFEARASDLGFQQSRTPTNSNAALSLSTFGSSAAPSSARTSDLGFQQWRTPTSSDAALSFSTFESGTPSVSSYDDTRTHQRECYQHILARLKELLNKRASGAPFPSTFYDFLEWNQGALEFHAEKDYVEFLQGLQAREG</sequence>
<reference evidence="2 3" key="1">
    <citation type="submission" date="2015-07" db="EMBL/GenBank/DDBJ databases">
        <title>Comparative genomics of the Sigatoka disease complex on banana suggests a link between parallel evolutionary changes in Pseudocercospora fijiensis and Pseudocercospora eumusae and increased virulence on the banana host.</title>
        <authorList>
            <person name="Chang T.-C."/>
            <person name="Salvucci A."/>
            <person name="Crous P.W."/>
            <person name="Stergiopoulos I."/>
        </authorList>
    </citation>
    <scope>NUCLEOTIDE SEQUENCE [LARGE SCALE GENOMIC DNA]</scope>
    <source>
        <strain evidence="2 3">CBS 114824</strain>
    </source>
</reference>
<keyword evidence="3" id="KW-1185">Reference proteome</keyword>
<protein>
    <submittedName>
        <fullName evidence="2">Uncharacterized protein</fullName>
    </submittedName>
</protein>
<proteinExistence type="predicted"/>
<gene>
    <name evidence="2" type="ORF">AC578_5890</name>
</gene>
<dbReference type="AlphaFoldDB" id="A0A139HBE2"/>
<evidence type="ECO:0000256" key="1">
    <source>
        <dbReference type="SAM" id="MobiDB-lite"/>
    </source>
</evidence>
<name>A0A139HBE2_9PEZI</name>
<accession>A0A139HBE2</accession>
<dbReference type="EMBL" id="LFZN01000086">
    <property type="protein sequence ID" value="KXS99770.1"/>
    <property type="molecule type" value="Genomic_DNA"/>
</dbReference>
<feature type="region of interest" description="Disordered" evidence="1">
    <location>
        <begin position="218"/>
        <end position="237"/>
    </location>
</feature>
<comment type="caution">
    <text evidence="2">The sequence shown here is derived from an EMBL/GenBank/DDBJ whole genome shotgun (WGS) entry which is preliminary data.</text>
</comment>
<feature type="compositionally biased region" description="Polar residues" evidence="1">
    <location>
        <begin position="187"/>
        <end position="197"/>
    </location>
</feature>